<dbReference type="KEGG" id="trg:TRUGW13939_09636"/>
<name>A0A7H8RAG7_TALRU</name>
<organism evidence="2 3">
    <name type="scientific">Talaromyces rugulosus</name>
    <name type="common">Penicillium rugulosum</name>
    <dbReference type="NCBI Taxonomy" id="121627"/>
    <lineage>
        <taxon>Eukaryota</taxon>
        <taxon>Fungi</taxon>
        <taxon>Dikarya</taxon>
        <taxon>Ascomycota</taxon>
        <taxon>Pezizomycotina</taxon>
        <taxon>Eurotiomycetes</taxon>
        <taxon>Eurotiomycetidae</taxon>
        <taxon>Eurotiales</taxon>
        <taxon>Trichocomaceae</taxon>
        <taxon>Talaromyces</taxon>
        <taxon>Talaromyces sect. Islandici</taxon>
    </lineage>
</organism>
<dbReference type="Proteomes" id="UP000509510">
    <property type="component" value="Chromosome V"/>
</dbReference>
<protein>
    <submittedName>
        <fullName evidence="2">Uncharacterized protein</fullName>
    </submittedName>
</protein>
<proteinExistence type="predicted"/>
<keyword evidence="3" id="KW-1185">Reference proteome</keyword>
<sequence length="144" mass="15484">MDRQAAFRLGPQQRQDGTRTVETDTSIQDNHQWMSQGSADGVDWVLEWTNAAEGGEESSAKRGPWDHLTCAAAAIINTAYRTETVSVPPALRAPPGQSRPARNAVTVPIPPAYRTSGIVATVVLIMIGTLLQANSAYAGRNNKI</sequence>
<accession>A0A7H8RAG7</accession>
<evidence type="ECO:0000313" key="3">
    <source>
        <dbReference type="Proteomes" id="UP000509510"/>
    </source>
</evidence>
<dbReference type="GeneID" id="55997119"/>
<dbReference type="EMBL" id="CP055902">
    <property type="protein sequence ID" value="QKX62475.1"/>
    <property type="molecule type" value="Genomic_DNA"/>
</dbReference>
<dbReference type="RefSeq" id="XP_035348649.1">
    <property type="nucleotide sequence ID" value="XM_035492756.1"/>
</dbReference>
<dbReference type="AlphaFoldDB" id="A0A7H8RAG7"/>
<reference evidence="3" key="1">
    <citation type="submission" date="2020-06" db="EMBL/GenBank/DDBJ databases">
        <title>A chromosome-scale genome assembly of Talaromyces rugulosus W13939.</title>
        <authorList>
            <person name="Wang B."/>
            <person name="Guo L."/>
            <person name="Ye K."/>
            <person name="Wang L."/>
        </authorList>
    </citation>
    <scope>NUCLEOTIDE SEQUENCE [LARGE SCALE GENOMIC DNA]</scope>
    <source>
        <strain evidence="3">W13939</strain>
    </source>
</reference>
<feature type="region of interest" description="Disordered" evidence="1">
    <location>
        <begin position="1"/>
        <end position="24"/>
    </location>
</feature>
<gene>
    <name evidence="2" type="ORF">TRUGW13939_09636</name>
</gene>
<evidence type="ECO:0000313" key="2">
    <source>
        <dbReference type="EMBL" id="QKX62475.1"/>
    </source>
</evidence>
<evidence type="ECO:0000256" key="1">
    <source>
        <dbReference type="SAM" id="MobiDB-lite"/>
    </source>
</evidence>